<dbReference type="InterPro" id="IPR036513">
    <property type="entry name" value="STAS_dom_sf"/>
</dbReference>
<gene>
    <name evidence="5" type="ORF">ACFQ1S_12565</name>
</gene>
<dbReference type="SUPFAM" id="SSF52091">
    <property type="entry name" value="SpoIIaa-like"/>
    <property type="match status" value="1"/>
</dbReference>
<evidence type="ECO:0000256" key="1">
    <source>
        <dbReference type="ARBA" id="ARBA00009013"/>
    </source>
</evidence>
<evidence type="ECO:0000256" key="3">
    <source>
        <dbReference type="SAM" id="MobiDB-lite"/>
    </source>
</evidence>
<dbReference type="PROSITE" id="PS50801">
    <property type="entry name" value="STAS"/>
    <property type="match status" value="1"/>
</dbReference>
<evidence type="ECO:0000313" key="5">
    <source>
        <dbReference type="EMBL" id="MFD1046327.1"/>
    </source>
</evidence>
<dbReference type="CDD" id="cd07043">
    <property type="entry name" value="STAS_anti-anti-sigma_factors"/>
    <property type="match status" value="1"/>
</dbReference>
<dbReference type="PANTHER" id="PTHR33495:SF2">
    <property type="entry name" value="ANTI-SIGMA FACTOR ANTAGONIST TM_1081-RELATED"/>
    <property type="match status" value="1"/>
</dbReference>
<dbReference type="EMBL" id="JBHTIS010000612">
    <property type="protein sequence ID" value="MFD1046327.1"/>
    <property type="molecule type" value="Genomic_DNA"/>
</dbReference>
<feature type="region of interest" description="Disordered" evidence="3">
    <location>
        <begin position="104"/>
        <end position="134"/>
    </location>
</feature>
<evidence type="ECO:0000313" key="6">
    <source>
        <dbReference type="Proteomes" id="UP001597045"/>
    </source>
</evidence>
<dbReference type="Proteomes" id="UP001597045">
    <property type="component" value="Unassembled WGS sequence"/>
</dbReference>
<organism evidence="5 6">
    <name type="scientific">Kibdelosporangium lantanae</name>
    <dbReference type="NCBI Taxonomy" id="1497396"/>
    <lineage>
        <taxon>Bacteria</taxon>
        <taxon>Bacillati</taxon>
        <taxon>Actinomycetota</taxon>
        <taxon>Actinomycetes</taxon>
        <taxon>Pseudonocardiales</taxon>
        <taxon>Pseudonocardiaceae</taxon>
        <taxon>Kibdelosporangium</taxon>
    </lineage>
</organism>
<comment type="similarity">
    <text evidence="1 2">Belongs to the anti-sigma-factor antagonist family.</text>
</comment>
<dbReference type="InterPro" id="IPR003658">
    <property type="entry name" value="Anti-sigma_ant"/>
</dbReference>
<name>A0ABW3M8U3_9PSEU</name>
<dbReference type="NCBIfam" id="TIGR00377">
    <property type="entry name" value="ant_ant_sig"/>
    <property type="match status" value="1"/>
</dbReference>
<protein>
    <recommendedName>
        <fullName evidence="2">Anti-sigma factor antagonist</fullName>
    </recommendedName>
</protein>
<reference evidence="6" key="1">
    <citation type="journal article" date="2019" name="Int. J. Syst. Evol. Microbiol.">
        <title>The Global Catalogue of Microorganisms (GCM) 10K type strain sequencing project: providing services to taxonomists for standard genome sequencing and annotation.</title>
        <authorList>
            <consortium name="The Broad Institute Genomics Platform"/>
            <consortium name="The Broad Institute Genome Sequencing Center for Infectious Disease"/>
            <person name="Wu L."/>
            <person name="Ma J."/>
        </authorList>
    </citation>
    <scope>NUCLEOTIDE SEQUENCE [LARGE SCALE GENOMIC DNA]</scope>
    <source>
        <strain evidence="6">JCM 31486</strain>
    </source>
</reference>
<dbReference type="Gene3D" id="3.30.750.24">
    <property type="entry name" value="STAS domain"/>
    <property type="match status" value="1"/>
</dbReference>
<sequence>MTKTQREPVLVLHVRGEIDIDTAPAVADEAANLHTSAPTLVLDLSGVTFCGAVGLRTLLDIQHRTQLAGTTLLLVAPPPIVRLLTLTDLAHVFQTHYTLDQALAAAGGPPEQPGHLHSVPAPRSDVDTPAVGKV</sequence>
<dbReference type="Pfam" id="PF01740">
    <property type="entry name" value="STAS"/>
    <property type="match status" value="1"/>
</dbReference>
<accession>A0ABW3M8U3</accession>
<comment type="caution">
    <text evidence="5">The sequence shown here is derived from an EMBL/GenBank/DDBJ whole genome shotgun (WGS) entry which is preliminary data.</text>
</comment>
<feature type="domain" description="STAS" evidence="4">
    <location>
        <begin position="1"/>
        <end position="106"/>
    </location>
</feature>
<evidence type="ECO:0000259" key="4">
    <source>
        <dbReference type="PROSITE" id="PS50801"/>
    </source>
</evidence>
<keyword evidence="6" id="KW-1185">Reference proteome</keyword>
<proteinExistence type="inferred from homology"/>
<dbReference type="InterPro" id="IPR002645">
    <property type="entry name" value="STAS_dom"/>
</dbReference>
<evidence type="ECO:0000256" key="2">
    <source>
        <dbReference type="RuleBase" id="RU003749"/>
    </source>
</evidence>
<dbReference type="PANTHER" id="PTHR33495">
    <property type="entry name" value="ANTI-SIGMA FACTOR ANTAGONIST TM_1081-RELATED-RELATED"/>
    <property type="match status" value="1"/>
</dbReference>